<evidence type="ECO:0000313" key="2">
    <source>
        <dbReference type="Proteomes" id="UP001732700"/>
    </source>
</evidence>
<proteinExistence type="predicted"/>
<evidence type="ECO:0000313" key="1">
    <source>
        <dbReference type="EnsemblPlants" id="AVESA.00010b.r2.UnG1511100.1.CDS"/>
    </source>
</evidence>
<accession>A0ACD6AXA0</accession>
<keyword evidence="2" id="KW-1185">Reference proteome</keyword>
<organism evidence="1 2">
    <name type="scientific">Avena sativa</name>
    <name type="common">Oat</name>
    <dbReference type="NCBI Taxonomy" id="4498"/>
    <lineage>
        <taxon>Eukaryota</taxon>
        <taxon>Viridiplantae</taxon>
        <taxon>Streptophyta</taxon>
        <taxon>Embryophyta</taxon>
        <taxon>Tracheophyta</taxon>
        <taxon>Spermatophyta</taxon>
        <taxon>Magnoliopsida</taxon>
        <taxon>Liliopsida</taxon>
        <taxon>Poales</taxon>
        <taxon>Poaceae</taxon>
        <taxon>BOP clade</taxon>
        <taxon>Pooideae</taxon>
        <taxon>Poodae</taxon>
        <taxon>Poeae</taxon>
        <taxon>Poeae Chloroplast Group 1 (Aveneae type)</taxon>
        <taxon>Aveninae</taxon>
        <taxon>Avena</taxon>
    </lineage>
</organism>
<dbReference type="EnsemblPlants" id="AVESA.00010b.r2.UnG1511100.1">
    <property type="protein sequence ID" value="AVESA.00010b.r2.UnG1511100.1.CDS"/>
    <property type="gene ID" value="AVESA.00010b.r2.UnG1511100"/>
</dbReference>
<protein>
    <submittedName>
        <fullName evidence="1">Uncharacterized protein</fullName>
    </submittedName>
</protein>
<reference evidence="1" key="1">
    <citation type="submission" date="2025-09" db="UniProtKB">
        <authorList>
            <consortium name="EnsemblPlants"/>
        </authorList>
    </citation>
    <scope>IDENTIFICATION</scope>
</reference>
<sequence length="229" mass="27545">MDPPVSLHFDAITPEQVEWEPYGCGDEFGIAPGFDINPKCLEEQSLWLMCCPLICNWAVEFHMPQRVMRQFGLFQCNPPVWKDTDKELYRLDRKRQRKIKNWDHHHRRHVMDFLICVENARRTEWNSGRAHCPVAFNNYIHWFLGSTRVFICPPSYEEEILEEPVQFDELAYTQSIYEFERFDQKIRSKSKNQWNYTGRFCQNIELARHQKKDFIDHEKHSNGKMNRSS</sequence>
<name>A0ACD6AXA0_AVESA</name>
<dbReference type="Proteomes" id="UP001732700">
    <property type="component" value="Unassembled WGS sequence"/>
</dbReference>